<feature type="binding site" evidence="9">
    <location>
        <position position="225"/>
    </location>
    <ligand>
        <name>Mg(2+)</name>
        <dbReference type="ChEBI" id="CHEBI:18420"/>
    </ligand>
</feature>
<dbReference type="UniPathway" id="UPA00219"/>
<evidence type="ECO:0000256" key="4">
    <source>
        <dbReference type="ARBA" id="ARBA00022692"/>
    </source>
</evidence>
<dbReference type="EC" id="2.7.8.13" evidence="7 8"/>
<keyword evidence="11" id="KW-1185">Reference proteome</keyword>
<keyword evidence="5 7" id="KW-1133">Transmembrane helix</keyword>
<keyword evidence="7" id="KW-0131">Cell cycle</keyword>
<keyword evidence="7 9" id="KW-0479">Metal-binding</keyword>
<evidence type="ECO:0000256" key="9">
    <source>
        <dbReference type="PIRSR" id="PIRSR600715-1"/>
    </source>
</evidence>
<evidence type="ECO:0000256" key="5">
    <source>
        <dbReference type="ARBA" id="ARBA00022989"/>
    </source>
</evidence>
<feature type="transmembrane region" description="Helical" evidence="7">
    <location>
        <begin position="221"/>
        <end position="241"/>
    </location>
</feature>
<reference evidence="10 11" key="1">
    <citation type="submission" date="2018-09" db="EMBL/GenBank/DDBJ databases">
        <authorList>
            <person name="Postec A."/>
        </authorList>
    </citation>
    <scope>NUCLEOTIDE SEQUENCE [LARGE SCALE GENOMIC DNA]</scope>
    <source>
        <strain evidence="10">70B-A</strain>
    </source>
</reference>
<dbReference type="PANTHER" id="PTHR22926:SF5">
    <property type="entry name" value="PHOSPHO-N-ACETYLMURAMOYL-PENTAPEPTIDE-TRANSFERASE HOMOLOG"/>
    <property type="match status" value="1"/>
</dbReference>
<dbReference type="EMBL" id="LR130778">
    <property type="protein sequence ID" value="VDN46341.1"/>
    <property type="molecule type" value="Genomic_DNA"/>
</dbReference>
<keyword evidence="7" id="KW-0961">Cell wall biogenesis/degradation</keyword>
<dbReference type="CDD" id="cd06852">
    <property type="entry name" value="GT_MraY"/>
    <property type="match status" value="1"/>
</dbReference>
<sequence>MELIAVILGATLLTAVLVPISLPYLRKLKFGQFVRDDGPQSHLIKTGTPTMGGLIFMLVIILIGGIMAMRTPVILPVLLVSVGFAVIGFIDDYIKVVKKRSLGLKAYQKLLAQLIITGGFLAFLYGNAVDVTTLIVPFIRGGSLDLGWLYIPFIIVFMLGTVNGVNLTDGIDGLATSVTIAVLTFFLVMDLIVGSQLAPLIGVAIGALLGFLIYNSHPAALFMGDTGSLALGGLVAATAIYMKLPIIILFIGVIYLIEVISVMLQVAYYKKTKKRLFKMAPIHHHFELMGWKETKIVYVFTIITIMMCLISYIGIIVHFGL</sequence>
<dbReference type="KEGG" id="cbar:PATL70BA_0486"/>
<comment type="pathway">
    <text evidence="7">Cell wall biogenesis; peptidoglycan biosynthesis.</text>
</comment>
<keyword evidence="3 7" id="KW-0808">Transferase</keyword>
<dbReference type="NCBIfam" id="TIGR00445">
    <property type="entry name" value="mraY"/>
    <property type="match status" value="1"/>
</dbReference>
<dbReference type="PROSITE" id="PS01347">
    <property type="entry name" value="MRAY_1"/>
    <property type="match status" value="1"/>
</dbReference>
<evidence type="ECO:0000256" key="1">
    <source>
        <dbReference type="ARBA" id="ARBA00004141"/>
    </source>
</evidence>
<comment type="cofactor">
    <cofactor evidence="7 9">
        <name>Mg(2+)</name>
        <dbReference type="ChEBI" id="CHEBI:18420"/>
    </cofactor>
</comment>
<gene>
    <name evidence="7 10" type="primary">mraY</name>
    <name evidence="10" type="ORF">PATL70BA_0486</name>
</gene>
<feature type="transmembrane region" description="Helical" evidence="7">
    <location>
        <begin position="174"/>
        <end position="192"/>
    </location>
</feature>
<accession>A0A3P7PSZ2</accession>
<keyword evidence="7" id="KW-0133">Cell shape</keyword>
<keyword evidence="6 7" id="KW-0472">Membrane</keyword>
<dbReference type="InterPro" id="IPR003524">
    <property type="entry name" value="PNAcMuramoyl-5peptid_Trfase"/>
</dbReference>
<keyword evidence="7 9" id="KW-0460">Magnesium</keyword>
<feature type="transmembrane region" description="Helical" evidence="7">
    <location>
        <begin position="73"/>
        <end position="90"/>
    </location>
</feature>
<proteinExistence type="inferred from homology"/>
<feature type="transmembrane region" description="Helical" evidence="7">
    <location>
        <begin position="6"/>
        <end position="25"/>
    </location>
</feature>
<dbReference type="InterPro" id="IPR000715">
    <property type="entry name" value="Glycosyl_transferase_4"/>
</dbReference>
<dbReference type="GO" id="GO:0008360">
    <property type="term" value="P:regulation of cell shape"/>
    <property type="evidence" value="ECO:0007669"/>
    <property type="project" value="UniProtKB-KW"/>
</dbReference>
<organism evidence="10 11">
    <name type="scientific">Petrocella atlantisensis</name>
    <dbReference type="NCBI Taxonomy" id="2173034"/>
    <lineage>
        <taxon>Bacteria</taxon>
        <taxon>Bacillati</taxon>
        <taxon>Bacillota</taxon>
        <taxon>Clostridia</taxon>
        <taxon>Lachnospirales</taxon>
        <taxon>Vallitaleaceae</taxon>
        <taxon>Petrocella</taxon>
    </lineage>
</organism>
<dbReference type="GO" id="GO:0051301">
    <property type="term" value="P:cell division"/>
    <property type="evidence" value="ECO:0007669"/>
    <property type="project" value="UniProtKB-KW"/>
</dbReference>
<dbReference type="GO" id="GO:0046872">
    <property type="term" value="F:metal ion binding"/>
    <property type="evidence" value="ECO:0007669"/>
    <property type="project" value="UniProtKB-KW"/>
</dbReference>
<comment type="similarity">
    <text evidence="2 7">Belongs to the glycosyltransferase 4 family. MraY subfamily.</text>
</comment>
<dbReference type="Pfam" id="PF00953">
    <property type="entry name" value="Glycos_transf_4"/>
    <property type="match status" value="1"/>
</dbReference>
<keyword evidence="4 7" id="KW-0812">Transmembrane</keyword>
<comment type="catalytic activity">
    <reaction evidence="7">
        <text>UDP-N-acetyl-alpha-D-muramoyl-L-alanyl-gamma-D-glutamyl-meso-2,6-diaminopimeloyl-D-alanyl-D-alanine + di-trans,octa-cis-undecaprenyl phosphate = di-trans,octa-cis-undecaprenyl diphospho-N-acetyl-alpha-D-muramoyl-L-alanyl-D-glutamyl-meso-2,6-diaminopimeloyl-D-alanyl-D-alanine + UMP</text>
        <dbReference type="Rhea" id="RHEA:28386"/>
        <dbReference type="ChEBI" id="CHEBI:57865"/>
        <dbReference type="ChEBI" id="CHEBI:60392"/>
        <dbReference type="ChEBI" id="CHEBI:61386"/>
        <dbReference type="ChEBI" id="CHEBI:61387"/>
        <dbReference type="EC" id="2.7.8.13"/>
    </reaction>
</comment>
<dbReference type="GO" id="GO:0051992">
    <property type="term" value="F:UDP-N-acetylmuramoyl-L-alanyl-D-glutamyl-meso-2,6-diaminopimelyl-D-alanyl-D-alanine:undecaprenyl-phosphate transferase activity"/>
    <property type="evidence" value="ECO:0007669"/>
    <property type="project" value="RHEA"/>
</dbReference>
<evidence type="ECO:0000256" key="2">
    <source>
        <dbReference type="ARBA" id="ARBA00005583"/>
    </source>
</evidence>
<dbReference type="InterPro" id="IPR018480">
    <property type="entry name" value="PNAcMuramoyl-5peptid_Trfase_CS"/>
</dbReference>
<keyword evidence="7" id="KW-0573">Peptidoglycan synthesis</keyword>
<protein>
    <recommendedName>
        <fullName evidence="7 8">Phospho-N-acetylmuramoyl-pentapeptide-transferase</fullName>
        <ecNumber evidence="7 8">2.7.8.13</ecNumber>
    </recommendedName>
    <alternativeName>
        <fullName evidence="7">UDP-MurNAc-pentapeptide phosphotransferase</fullName>
    </alternativeName>
</protein>
<feature type="transmembrane region" description="Helical" evidence="7">
    <location>
        <begin position="148"/>
        <end position="167"/>
    </location>
</feature>
<dbReference type="AlphaFoldDB" id="A0A3P7PSZ2"/>
<dbReference type="GO" id="GO:0009252">
    <property type="term" value="P:peptidoglycan biosynthetic process"/>
    <property type="evidence" value="ECO:0007669"/>
    <property type="project" value="UniProtKB-UniRule"/>
</dbReference>
<keyword evidence="7" id="KW-1003">Cell membrane</keyword>
<feature type="transmembrane region" description="Helical" evidence="7">
    <location>
        <begin position="296"/>
        <end position="319"/>
    </location>
</feature>
<evidence type="ECO:0000256" key="7">
    <source>
        <dbReference type="HAMAP-Rule" id="MF_00038"/>
    </source>
</evidence>
<feature type="transmembrane region" description="Helical" evidence="7">
    <location>
        <begin position="198"/>
        <end position="214"/>
    </location>
</feature>
<keyword evidence="7" id="KW-0132">Cell division</keyword>
<feature type="binding site" evidence="9">
    <location>
        <position position="166"/>
    </location>
    <ligand>
        <name>Mg(2+)</name>
        <dbReference type="ChEBI" id="CHEBI:18420"/>
    </ligand>
</feature>
<name>A0A3P7PSZ2_9FIRM</name>
<dbReference type="GO" id="GO:0071555">
    <property type="term" value="P:cell wall organization"/>
    <property type="evidence" value="ECO:0007669"/>
    <property type="project" value="UniProtKB-KW"/>
</dbReference>
<evidence type="ECO:0000256" key="8">
    <source>
        <dbReference type="NCBIfam" id="TIGR00445"/>
    </source>
</evidence>
<dbReference type="Proteomes" id="UP000279029">
    <property type="component" value="Chromosome"/>
</dbReference>
<feature type="transmembrane region" description="Helical" evidence="7">
    <location>
        <begin position="46"/>
        <end position="67"/>
    </location>
</feature>
<evidence type="ECO:0000256" key="6">
    <source>
        <dbReference type="ARBA" id="ARBA00023136"/>
    </source>
</evidence>
<dbReference type="PROSITE" id="PS01348">
    <property type="entry name" value="MRAY_2"/>
    <property type="match status" value="1"/>
</dbReference>
<evidence type="ECO:0000256" key="3">
    <source>
        <dbReference type="ARBA" id="ARBA00022679"/>
    </source>
</evidence>
<comment type="function">
    <text evidence="7">Catalyzes the initial step of the lipid cycle reactions in the biosynthesis of the cell wall peptidoglycan: transfers peptidoglycan precursor phospho-MurNAc-pentapeptide from UDP-MurNAc-pentapeptide onto the lipid carrier undecaprenyl phosphate, yielding undecaprenyl-pyrophosphoryl-MurNAc-pentapeptide, known as lipid I.</text>
</comment>
<dbReference type="GO" id="GO:0008963">
    <property type="term" value="F:phospho-N-acetylmuramoyl-pentapeptide-transferase activity"/>
    <property type="evidence" value="ECO:0007669"/>
    <property type="project" value="UniProtKB-UniRule"/>
</dbReference>
<dbReference type="PANTHER" id="PTHR22926">
    <property type="entry name" value="PHOSPHO-N-ACETYLMURAMOYL-PENTAPEPTIDE-TRANSFERASE"/>
    <property type="match status" value="1"/>
</dbReference>
<comment type="subcellular location">
    <subcellularLocation>
        <location evidence="7">Cell membrane</location>
        <topology evidence="7">Multi-pass membrane protein</topology>
    </subcellularLocation>
    <subcellularLocation>
        <location evidence="1">Membrane</location>
        <topology evidence="1">Multi-pass membrane protein</topology>
    </subcellularLocation>
</comment>
<feature type="transmembrane region" description="Helical" evidence="7">
    <location>
        <begin position="110"/>
        <end position="128"/>
    </location>
</feature>
<evidence type="ECO:0000313" key="11">
    <source>
        <dbReference type="Proteomes" id="UP000279029"/>
    </source>
</evidence>
<dbReference type="GO" id="GO:0005886">
    <property type="term" value="C:plasma membrane"/>
    <property type="evidence" value="ECO:0007669"/>
    <property type="project" value="UniProtKB-SubCell"/>
</dbReference>
<evidence type="ECO:0000313" key="10">
    <source>
        <dbReference type="EMBL" id="VDN46341.1"/>
    </source>
</evidence>
<feature type="transmembrane region" description="Helical" evidence="7">
    <location>
        <begin position="247"/>
        <end position="269"/>
    </location>
</feature>
<dbReference type="HAMAP" id="MF_00038">
    <property type="entry name" value="MraY"/>
    <property type="match status" value="1"/>
</dbReference>